<keyword evidence="5" id="KW-0472">Membrane</keyword>
<dbReference type="InterPro" id="IPR036259">
    <property type="entry name" value="MFS_trans_sf"/>
</dbReference>
<evidence type="ECO:0000256" key="3">
    <source>
        <dbReference type="ARBA" id="ARBA00022692"/>
    </source>
</evidence>
<dbReference type="Pfam" id="PF07690">
    <property type="entry name" value="MFS_1"/>
    <property type="match status" value="1"/>
</dbReference>
<dbReference type="PANTHER" id="PTHR43124:SF3">
    <property type="entry name" value="CHLORAMPHENICOL EFFLUX PUMP RV0191"/>
    <property type="match status" value="1"/>
</dbReference>
<reference evidence="7 8" key="1">
    <citation type="submission" date="2023-12" db="EMBL/GenBank/DDBJ databases">
        <title>Description of Novel Strain Fulvimarina sp. 2208YS6-2-32 isolated from Uroteuthis (Photololigo) edulis.</title>
        <authorList>
            <person name="Park J.-S."/>
        </authorList>
    </citation>
    <scope>NUCLEOTIDE SEQUENCE [LARGE SCALE GENOMIC DNA]</scope>
    <source>
        <strain evidence="7 8">2208YS6-2-32</strain>
    </source>
</reference>
<evidence type="ECO:0000256" key="2">
    <source>
        <dbReference type="ARBA" id="ARBA00022475"/>
    </source>
</evidence>
<keyword evidence="8" id="KW-1185">Reference proteome</keyword>
<comment type="caution">
    <text evidence="7">The sequence shown here is derived from an EMBL/GenBank/DDBJ whole genome shotgun (WGS) entry which is preliminary data.</text>
</comment>
<dbReference type="Proteomes" id="UP001294412">
    <property type="component" value="Unassembled WGS sequence"/>
</dbReference>
<feature type="domain" description="Major facilitator superfamily (MFS) profile" evidence="6">
    <location>
        <begin position="1"/>
        <end position="180"/>
    </location>
</feature>
<evidence type="ECO:0000256" key="4">
    <source>
        <dbReference type="ARBA" id="ARBA00022989"/>
    </source>
</evidence>
<dbReference type="InterPro" id="IPR011701">
    <property type="entry name" value="MFS"/>
</dbReference>
<comment type="subcellular location">
    <subcellularLocation>
        <location evidence="1">Cell membrane</location>
        <topology evidence="1">Multi-pass membrane protein</topology>
    </subcellularLocation>
</comment>
<evidence type="ECO:0000259" key="6">
    <source>
        <dbReference type="PROSITE" id="PS50850"/>
    </source>
</evidence>
<organism evidence="7 8">
    <name type="scientific">Fulvimarina uroteuthidis</name>
    <dbReference type="NCBI Taxonomy" id="3098149"/>
    <lineage>
        <taxon>Bacteria</taxon>
        <taxon>Pseudomonadati</taxon>
        <taxon>Pseudomonadota</taxon>
        <taxon>Alphaproteobacteria</taxon>
        <taxon>Hyphomicrobiales</taxon>
        <taxon>Aurantimonadaceae</taxon>
        <taxon>Fulvimarina</taxon>
    </lineage>
</organism>
<dbReference type="InterPro" id="IPR050189">
    <property type="entry name" value="MFS_Efflux_Transporters"/>
</dbReference>
<protein>
    <submittedName>
        <fullName evidence="7">MFS transporter</fullName>
    </submittedName>
</protein>
<dbReference type="PROSITE" id="PS50850">
    <property type="entry name" value="MFS"/>
    <property type="match status" value="1"/>
</dbReference>
<keyword evidence="2" id="KW-1003">Cell membrane</keyword>
<dbReference type="InterPro" id="IPR020846">
    <property type="entry name" value="MFS_dom"/>
</dbReference>
<dbReference type="PANTHER" id="PTHR43124">
    <property type="entry name" value="PURINE EFFLUX PUMP PBUE"/>
    <property type="match status" value="1"/>
</dbReference>
<dbReference type="RefSeq" id="WP_322188417.1">
    <property type="nucleotide sequence ID" value="NZ_JAXLPB010000005.1"/>
</dbReference>
<evidence type="ECO:0000256" key="5">
    <source>
        <dbReference type="ARBA" id="ARBA00023136"/>
    </source>
</evidence>
<dbReference type="EMBL" id="JAXLPB010000005">
    <property type="protein sequence ID" value="MDY8110657.1"/>
    <property type="molecule type" value="Genomic_DNA"/>
</dbReference>
<keyword evidence="4" id="KW-1133">Transmembrane helix</keyword>
<keyword evidence="3" id="KW-0812">Transmembrane</keyword>
<evidence type="ECO:0000256" key="1">
    <source>
        <dbReference type="ARBA" id="ARBA00004651"/>
    </source>
</evidence>
<sequence>MRAARLIGALAHGTFWTVTGSPGAQIAPARHVGLATSIIFGGVSAASVLGVPPASFIGEIGGWRTAFGAIAALSLATAAAIAPSVPRAPASAPVSRRIVRCARGIRPGEGARRDDGGIVAKSVAAWSHWPDVGINRLLRFLCVSSAGGPTVMEKRYRAGFAHGKAASRFREKFVTSTATI</sequence>
<gene>
    <name evidence="7" type="ORF">U0C82_16055</name>
</gene>
<dbReference type="Gene3D" id="1.20.1250.20">
    <property type="entry name" value="MFS general substrate transporter like domains"/>
    <property type="match status" value="1"/>
</dbReference>
<name>A0ABU5I5K4_9HYPH</name>
<dbReference type="SUPFAM" id="SSF103473">
    <property type="entry name" value="MFS general substrate transporter"/>
    <property type="match status" value="1"/>
</dbReference>
<evidence type="ECO:0000313" key="7">
    <source>
        <dbReference type="EMBL" id="MDY8110657.1"/>
    </source>
</evidence>
<accession>A0ABU5I5K4</accession>
<evidence type="ECO:0000313" key="8">
    <source>
        <dbReference type="Proteomes" id="UP001294412"/>
    </source>
</evidence>
<proteinExistence type="predicted"/>